<reference evidence="2 4" key="1">
    <citation type="journal article" date="2019" name="Microbiol. Resour. Announc.">
        <title>The Genome Sequence of the Halobacterium salinarum Type Strain Is Closely Related to That of Laboratory Strains NRC-1 and R1.</title>
        <authorList>
            <person name="Pfeiffer F."/>
            <person name="Marchfelder A."/>
            <person name="Habermann B."/>
            <person name="Dyall-Smith M.L."/>
        </authorList>
    </citation>
    <scope>NUCLEOTIDE SEQUENCE [LARGE SCALE GENOMIC DNA]</scope>
    <source>
        <strain evidence="2">91-R6</strain>
        <strain evidence="4">ATCC 33171 / DSM 3754 / JCM 8978 / NBRC 102687 / NCIMB 764 / 91-R6</strain>
    </source>
</reference>
<feature type="region of interest" description="Disordered" evidence="1">
    <location>
        <begin position="1"/>
        <end position="36"/>
    </location>
</feature>
<dbReference type="AlphaFoldDB" id="A0A4D6GQL8"/>
<evidence type="ECO:0000313" key="4">
    <source>
        <dbReference type="Proteomes" id="UP000296216"/>
    </source>
</evidence>
<protein>
    <submittedName>
        <fullName evidence="2">Uncharacterized protein</fullName>
    </submittedName>
</protein>
<evidence type="ECO:0000313" key="5">
    <source>
        <dbReference type="Proteomes" id="UP000323075"/>
    </source>
</evidence>
<evidence type="ECO:0000313" key="3">
    <source>
        <dbReference type="EMBL" id="TYO82479.1"/>
    </source>
</evidence>
<dbReference type="Proteomes" id="UP000296216">
    <property type="component" value="Chromosome"/>
</dbReference>
<evidence type="ECO:0000256" key="1">
    <source>
        <dbReference type="SAM" id="MobiDB-lite"/>
    </source>
</evidence>
<reference evidence="3 5" key="2">
    <citation type="submission" date="2019-07" db="EMBL/GenBank/DDBJ databases">
        <title>Genomic Encyclopedia of Archaeal and Bacterial Type Strains, Phase II (KMG-II): from individual species to whole genera.</title>
        <authorList>
            <person name="Goeker M."/>
        </authorList>
    </citation>
    <scope>NUCLEOTIDE SEQUENCE [LARGE SCALE GENOMIC DNA]</scope>
    <source>
        <strain evidence="3 5">DSM 3754</strain>
    </source>
</reference>
<reference evidence="2" key="3">
    <citation type="journal article" name="MicrobiologyOpen">
        <title>Whole-genome comparison between the type strain of Halobacterium salinarum (DSM 3754(T)) and the laboratory strains R1 and NRC-1.</title>
        <authorList>
            <person name="Pfeiffer F."/>
            <person name="Losensky G."/>
            <person name="Marchfelder A."/>
            <person name="Habermann B."/>
            <person name="Dyall-Smith M."/>
        </authorList>
    </citation>
    <scope>NUCLEOTIDE SEQUENCE</scope>
    <source>
        <strain evidence="2">91-R6</strain>
    </source>
</reference>
<feature type="compositionally biased region" description="Polar residues" evidence="1">
    <location>
        <begin position="390"/>
        <end position="409"/>
    </location>
</feature>
<dbReference type="GeneID" id="39854117"/>
<evidence type="ECO:0000313" key="2">
    <source>
        <dbReference type="EMBL" id="QCC43985.1"/>
    </source>
</evidence>
<name>A0A4D6GQL8_HALS9</name>
<dbReference type="Proteomes" id="UP000323075">
    <property type="component" value="Unassembled WGS sequence"/>
</dbReference>
<sequence>MATNSTHTTRDAEPPTTTTTTDDDDEDTSPGPTRHNAVRVILPGRIDSETQLEVFLPLEDVFADALAKSTPLDTLEFLTMPGDNPDDEAGVAQQEHYLCAHDTSRTDADTNTDAIKATDPDQSTFDAPDIPDEDANTATKTATNAITNPLEEHCPEIDYQVGNLDLSPLADLPVPTSRLLVYADHSIDSTEGAEFLRAIKLLNELITQNIPHIYQLLIQRGSNQSDAEYTATVRLAVFDEEYGVATDDDLDAHLASPYQYCISTYFRDQNTTSNFDLPIRRFTNVRDNANSTRYRINGRPIYLRHHPFPIEELATFREYNNLLAASFTADERYKRHFNCYARIPLHGDAVHHLAGIIPAYYKYSPWERTAVTDCPSFSTTHIPTTSSTPQRLGTTTVNADHPTDTTQSESKPHRALVNAIINFLVQQGYTILAVDQDTIDADLTNPDPTTQPYFPGDSQPDILAEKNDTITGFEAEINDSNPAAYLKNLERASHYDYRVVVVTEDNNLCSNKLNIASQPYRDSTARGVILYTLSDSLTTEDGDITYLLPQDASAAIWYLTGDQLTLSLDDHPDVSCHAETPLHELTYPTPRYRKQGGEYIVTDATGEHIATYPTIKALHKEFSELKAPFIPTQTTYLDHIEIRYHDDTANQLKRYRKQPMWAREHMTKSGKRTKAARDTFINSHTRQADSESLFIPAVREEFYAWHDHQTDLDTAGDSWFARDLDNQFDASDTDSRERKLLNRTWHYTPGLTPHLPSFPDPDDTTTHD</sequence>
<feature type="region of interest" description="Disordered" evidence="1">
    <location>
        <begin position="381"/>
        <end position="411"/>
    </location>
</feature>
<dbReference type="RefSeq" id="WP_136361037.1">
    <property type="nucleotide sequence ID" value="NZ_VRYN01000001.1"/>
</dbReference>
<accession>A0A4D6GQL8</accession>
<proteinExistence type="predicted"/>
<gene>
    <name evidence="3" type="ORF">APQ99_01010</name>
    <name evidence="2" type="ORF">HBSAL_01220</name>
</gene>
<organism evidence="2 4">
    <name type="scientific">Halobacterium salinarum (strain ATCC 33171 / DSM 3754 / JCM 8978 / NBRC 102687 / NCIMB 764 / 91-R6)</name>
    <dbReference type="NCBI Taxonomy" id="2597657"/>
    <lineage>
        <taxon>Archaea</taxon>
        <taxon>Methanobacteriati</taxon>
        <taxon>Methanobacteriota</taxon>
        <taxon>Stenosarchaea group</taxon>
        <taxon>Halobacteria</taxon>
        <taxon>Halobacteriales</taxon>
        <taxon>Halobacteriaceae</taxon>
        <taxon>Halobacterium</taxon>
    </lineage>
</organism>
<feature type="region of interest" description="Disordered" evidence="1">
    <location>
        <begin position="102"/>
        <end position="136"/>
    </location>
</feature>
<dbReference type="EMBL" id="CP038631">
    <property type="protein sequence ID" value="QCC43985.1"/>
    <property type="molecule type" value="Genomic_DNA"/>
</dbReference>
<dbReference type="EMBL" id="VRYN01000001">
    <property type="protein sequence ID" value="TYO82479.1"/>
    <property type="molecule type" value="Genomic_DNA"/>
</dbReference>